<keyword evidence="5" id="KW-0597">Phosphoprotein</keyword>
<comment type="caution">
    <text evidence="12">The sequence shown here is derived from an EMBL/GenBank/DDBJ whole genome shotgun (WGS) entry which is preliminary data.</text>
</comment>
<feature type="region of interest" description="Disordered" evidence="10">
    <location>
        <begin position="462"/>
        <end position="485"/>
    </location>
</feature>
<evidence type="ECO:0000256" key="8">
    <source>
        <dbReference type="ARBA" id="ARBA00023163"/>
    </source>
</evidence>
<dbReference type="AlphaFoldDB" id="A0A8T2S7Q0"/>
<dbReference type="Proteomes" id="UP000825935">
    <property type="component" value="Chromosome 22"/>
</dbReference>
<evidence type="ECO:0000256" key="9">
    <source>
        <dbReference type="ARBA" id="ARBA00023242"/>
    </source>
</evidence>
<gene>
    <name evidence="12" type="ORF">KP509_22G043400</name>
</gene>
<evidence type="ECO:0000256" key="1">
    <source>
        <dbReference type="ARBA" id="ARBA00004123"/>
    </source>
</evidence>
<evidence type="ECO:0000256" key="7">
    <source>
        <dbReference type="ARBA" id="ARBA00023015"/>
    </source>
</evidence>
<evidence type="ECO:0000256" key="4">
    <source>
        <dbReference type="ARBA" id="ARBA00022499"/>
    </source>
</evidence>
<keyword evidence="13" id="KW-1185">Reference proteome</keyword>
<sequence>MALLDVIETSTPLSELSSPFQSKNGISSVSKDDNSYPGAPRTGRCKNPGRRVLGGRIYDSVLGVTCHWCRQKTVEDHVFCCRCPVAFCGGCLKNRHGEDIEVESQKGVKWTCPRCRGGCGEGCKHCCNCGPCRKAQGLDPTGLLVHTARACGFTNVHDYLINQKTGESEDIIARRKLGKGWCQTDYLLFCKKQKRIEDDCVVEVSCKRRLNFGFKDQQSQEQRAPTVDPVGVCKKEKSLTMAESGEEQLHKVQEVQRKEGEMPSPVSHNNGILQIESLSNKQNQVDLKSSSKFGSDTSTTQCPKSKPELYFNEESRRMPVTFLCEPDKNRHTHAPSLLQNTPSPSFTYTELNPFPIHRLKVKQETLGANINMKEGVPNLLMGSMTETGAAALDTSRPLEQLDEAEQSVQVRDNFSQFMQINQKIQRQDSDFFSCNVGPSTSEGDRSSPPLCNFNLDIVFPDPNMEPIPSSSTSPCQGDGTQRSRETLSSLDSNFHLYPAKTVWNMYPGNLNSQLLPEGASQPSNMKEAVKDRVFKLQNWRVKVECQGSEQAYFDADSYEHRIRMFHKDSVCSKHTEADNLVPLATIKKESEGFRNEHAGGQTLNTSMATSKAAPLFDAAKVKVERQDTFSFGGEHANGLKPRTSKPALLFDAAKVKVERKDTSYMFSSAPNSSKMVAEKTCMGGFGDVSHLWKSDGFRYKLDAKLLEPFNKQELDFLDAEIRYRKPVYKARETRQGCSFFVSQQEGYSYLDHHPELAEQLNECDNPIESLSLLRGFFFWLEHASTQGAFKPWTRRSQMVRAQQNDDCVEIDGPDCEIVAVVCPVD</sequence>
<keyword evidence="4" id="KW-1017">Isopeptide bond</keyword>
<evidence type="ECO:0000313" key="12">
    <source>
        <dbReference type="EMBL" id="KAH7307044.1"/>
    </source>
</evidence>
<dbReference type="EMBL" id="CM035427">
    <property type="protein sequence ID" value="KAH7307043.1"/>
    <property type="molecule type" value="Genomic_DNA"/>
</dbReference>
<dbReference type="GO" id="GO:0006355">
    <property type="term" value="P:regulation of DNA-templated transcription"/>
    <property type="evidence" value="ECO:0007669"/>
    <property type="project" value="InterPro"/>
</dbReference>
<feature type="compositionally biased region" description="Polar residues" evidence="10">
    <location>
        <begin position="14"/>
        <end position="29"/>
    </location>
</feature>
<dbReference type="EMBL" id="CM035427">
    <property type="protein sequence ID" value="KAH7307038.1"/>
    <property type="molecule type" value="Genomic_DNA"/>
</dbReference>
<evidence type="ECO:0000256" key="5">
    <source>
        <dbReference type="ARBA" id="ARBA00022553"/>
    </source>
</evidence>
<feature type="domain" description="Zinc-finger" evidence="11">
    <location>
        <begin position="58"/>
        <end position="160"/>
    </location>
</feature>
<evidence type="ECO:0000313" key="13">
    <source>
        <dbReference type="Proteomes" id="UP000825935"/>
    </source>
</evidence>
<organism evidence="12 13">
    <name type="scientific">Ceratopteris richardii</name>
    <name type="common">Triangle waterfern</name>
    <dbReference type="NCBI Taxonomy" id="49495"/>
    <lineage>
        <taxon>Eukaryota</taxon>
        <taxon>Viridiplantae</taxon>
        <taxon>Streptophyta</taxon>
        <taxon>Embryophyta</taxon>
        <taxon>Tracheophyta</taxon>
        <taxon>Polypodiopsida</taxon>
        <taxon>Polypodiidae</taxon>
        <taxon>Polypodiales</taxon>
        <taxon>Pteridineae</taxon>
        <taxon>Pteridaceae</taxon>
        <taxon>Parkerioideae</taxon>
        <taxon>Ceratopteris</taxon>
    </lineage>
</organism>
<dbReference type="OrthoDB" id="298344at2759"/>
<evidence type="ECO:0000256" key="6">
    <source>
        <dbReference type="ARBA" id="ARBA00022843"/>
    </source>
</evidence>
<keyword evidence="7" id="KW-0805">Transcription regulation</keyword>
<dbReference type="EMBL" id="CM035427">
    <property type="protein sequence ID" value="KAH7307039.1"/>
    <property type="molecule type" value="Genomic_DNA"/>
</dbReference>
<reference evidence="12" key="1">
    <citation type="submission" date="2021-08" db="EMBL/GenBank/DDBJ databases">
        <title>WGS assembly of Ceratopteris richardii.</title>
        <authorList>
            <person name="Marchant D.B."/>
            <person name="Chen G."/>
            <person name="Jenkins J."/>
            <person name="Shu S."/>
            <person name="Leebens-Mack J."/>
            <person name="Grimwood J."/>
            <person name="Schmutz J."/>
            <person name="Soltis P."/>
            <person name="Soltis D."/>
            <person name="Chen Z.-H."/>
        </authorList>
    </citation>
    <scope>NUCLEOTIDE SEQUENCE</scope>
    <source>
        <strain evidence="12">Whitten #5841</strain>
        <tissue evidence="12">Leaf</tissue>
    </source>
</reference>
<evidence type="ECO:0000256" key="2">
    <source>
        <dbReference type="ARBA" id="ARBA00004496"/>
    </source>
</evidence>
<evidence type="ECO:0000256" key="3">
    <source>
        <dbReference type="ARBA" id="ARBA00022490"/>
    </source>
</evidence>
<dbReference type="PANTHER" id="PTHR31169:SF34">
    <property type="entry name" value="ZINC-FINGER DOMAIN-CONTAINING PROTEIN"/>
    <property type="match status" value="1"/>
</dbReference>
<dbReference type="EMBL" id="CM035427">
    <property type="protein sequence ID" value="KAH7307042.1"/>
    <property type="molecule type" value="Genomic_DNA"/>
</dbReference>
<dbReference type="GO" id="GO:0005634">
    <property type="term" value="C:nucleus"/>
    <property type="evidence" value="ECO:0007669"/>
    <property type="project" value="UniProtKB-SubCell"/>
</dbReference>
<dbReference type="Pfam" id="PF10497">
    <property type="entry name" value="zf-4CXXC_R1"/>
    <property type="match status" value="1"/>
</dbReference>
<feature type="region of interest" description="Disordered" evidence="10">
    <location>
        <begin position="14"/>
        <end position="45"/>
    </location>
</feature>
<accession>A0A8T2S7Q0</accession>
<keyword evidence="6" id="KW-0832">Ubl conjugation</keyword>
<comment type="subcellular location">
    <subcellularLocation>
        <location evidence="2">Cytoplasm</location>
    </subcellularLocation>
    <subcellularLocation>
        <location evidence="1">Nucleus</location>
    </subcellularLocation>
</comment>
<dbReference type="GO" id="GO:0005737">
    <property type="term" value="C:cytoplasm"/>
    <property type="evidence" value="ECO:0007669"/>
    <property type="project" value="UniProtKB-SubCell"/>
</dbReference>
<feature type="compositionally biased region" description="Polar residues" evidence="10">
    <location>
        <begin position="468"/>
        <end position="485"/>
    </location>
</feature>
<dbReference type="InterPro" id="IPR040221">
    <property type="entry name" value="CDCA7/CDA7L"/>
</dbReference>
<keyword evidence="3" id="KW-0963">Cytoplasm</keyword>
<name>A0A8T2S7Q0_CERRI</name>
<evidence type="ECO:0000259" key="11">
    <source>
        <dbReference type="Pfam" id="PF10497"/>
    </source>
</evidence>
<keyword evidence="8" id="KW-0804">Transcription</keyword>
<evidence type="ECO:0000256" key="10">
    <source>
        <dbReference type="SAM" id="MobiDB-lite"/>
    </source>
</evidence>
<dbReference type="EMBL" id="CM035427">
    <property type="protein sequence ID" value="KAH7307044.1"/>
    <property type="molecule type" value="Genomic_DNA"/>
</dbReference>
<keyword evidence="9" id="KW-0539">Nucleus</keyword>
<protein>
    <recommendedName>
        <fullName evidence="11">Zinc-finger domain-containing protein</fullName>
    </recommendedName>
</protein>
<dbReference type="InterPro" id="IPR018866">
    <property type="entry name" value="Znf-4CXXC_R1"/>
</dbReference>
<dbReference type="EMBL" id="CM035427">
    <property type="protein sequence ID" value="KAH7307040.1"/>
    <property type="molecule type" value="Genomic_DNA"/>
</dbReference>
<proteinExistence type="predicted"/>
<dbReference type="PANTHER" id="PTHR31169">
    <property type="entry name" value="OS05G0300700 PROTEIN"/>
    <property type="match status" value="1"/>
</dbReference>